<protein>
    <submittedName>
        <fullName evidence="2">Uncharacterized protein</fullName>
    </submittedName>
</protein>
<feature type="compositionally biased region" description="Basic residues" evidence="1">
    <location>
        <begin position="1"/>
        <end position="13"/>
    </location>
</feature>
<sequence length="68" mass="8157">MDHQHKKWKHRHMVGSLIRTKEHGKKPSANTQLHYLLFHYCTTHISFMAFMLRGIGSTDEHEFRAYPH</sequence>
<name>A0ABR3DBQ5_NEUIN</name>
<evidence type="ECO:0000313" key="2">
    <source>
        <dbReference type="EMBL" id="KAL0470109.1"/>
    </source>
</evidence>
<organism evidence="2 3">
    <name type="scientific">Neurospora intermedia</name>
    <dbReference type="NCBI Taxonomy" id="5142"/>
    <lineage>
        <taxon>Eukaryota</taxon>
        <taxon>Fungi</taxon>
        <taxon>Dikarya</taxon>
        <taxon>Ascomycota</taxon>
        <taxon>Pezizomycotina</taxon>
        <taxon>Sordariomycetes</taxon>
        <taxon>Sordariomycetidae</taxon>
        <taxon>Sordariales</taxon>
        <taxon>Sordariaceae</taxon>
        <taxon>Neurospora</taxon>
    </lineage>
</organism>
<comment type="caution">
    <text evidence="2">The sequence shown here is derived from an EMBL/GenBank/DDBJ whole genome shotgun (WGS) entry which is preliminary data.</text>
</comment>
<reference evidence="2 3" key="1">
    <citation type="submission" date="2023-09" db="EMBL/GenBank/DDBJ databases">
        <title>Multi-omics analysis of a traditional fermented food reveals byproduct-associated fungal strains for waste-to-food upcycling.</title>
        <authorList>
            <consortium name="Lawrence Berkeley National Laboratory"/>
            <person name="Rekdal V.M."/>
            <person name="Villalobos-Escobedo J.M."/>
            <person name="Rodriguez-Valeron N."/>
            <person name="Garcia M.O."/>
            <person name="Vasquez D.P."/>
            <person name="Damayanti I."/>
            <person name="Sorensen P.M."/>
            <person name="Baidoo E.E."/>
            <person name="De Carvalho A.C."/>
            <person name="Riley R."/>
            <person name="Lipzen A."/>
            <person name="He G."/>
            <person name="Yan M."/>
            <person name="Haridas S."/>
            <person name="Daum C."/>
            <person name="Yoshinaga Y."/>
            <person name="Ng V."/>
            <person name="Grigoriev I.V."/>
            <person name="Munk R."/>
            <person name="Nuraida L."/>
            <person name="Wijaya C.H."/>
            <person name="Morales P.-C."/>
            <person name="Keasling J.D."/>
        </authorList>
    </citation>
    <scope>NUCLEOTIDE SEQUENCE [LARGE SCALE GENOMIC DNA]</scope>
    <source>
        <strain evidence="2 3">FGSC 2613</strain>
    </source>
</reference>
<feature type="region of interest" description="Disordered" evidence="1">
    <location>
        <begin position="1"/>
        <end position="25"/>
    </location>
</feature>
<gene>
    <name evidence="2" type="ORF">QR685DRAFT_441584</name>
</gene>
<evidence type="ECO:0000256" key="1">
    <source>
        <dbReference type="SAM" id="MobiDB-lite"/>
    </source>
</evidence>
<keyword evidence="3" id="KW-1185">Reference proteome</keyword>
<proteinExistence type="predicted"/>
<evidence type="ECO:0000313" key="3">
    <source>
        <dbReference type="Proteomes" id="UP001451303"/>
    </source>
</evidence>
<dbReference type="Proteomes" id="UP001451303">
    <property type="component" value="Unassembled WGS sequence"/>
</dbReference>
<dbReference type="EMBL" id="JAVLET010000004">
    <property type="protein sequence ID" value="KAL0470109.1"/>
    <property type="molecule type" value="Genomic_DNA"/>
</dbReference>
<accession>A0ABR3DBQ5</accession>